<feature type="signal peptide" evidence="4">
    <location>
        <begin position="1"/>
        <end position="27"/>
    </location>
</feature>
<feature type="domain" description="LamG-like jellyroll fold" evidence="5">
    <location>
        <begin position="320"/>
        <end position="462"/>
    </location>
</feature>
<evidence type="ECO:0000313" key="6">
    <source>
        <dbReference type="EMBL" id="NEA14402.1"/>
    </source>
</evidence>
<evidence type="ECO:0000256" key="4">
    <source>
        <dbReference type="SAM" id="SignalP"/>
    </source>
</evidence>
<evidence type="ECO:0000256" key="1">
    <source>
        <dbReference type="ARBA" id="ARBA00022729"/>
    </source>
</evidence>
<name>A0A6N9TVW0_STRHA</name>
<dbReference type="InterPro" id="IPR042837">
    <property type="entry name" value="PTX3"/>
</dbReference>
<dbReference type="SUPFAM" id="SSF49899">
    <property type="entry name" value="Concanavalin A-like lectins/glucanases"/>
    <property type="match status" value="2"/>
</dbReference>
<dbReference type="GO" id="GO:0006955">
    <property type="term" value="P:immune response"/>
    <property type="evidence" value="ECO:0007669"/>
    <property type="project" value="InterPro"/>
</dbReference>
<dbReference type="InterPro" id="IPR013320">
    <property type="entry name" value="ConA-like_dom_sf"/>
</dbReference>
<dbReference type="Gene3D" id="2.60.120.200">
    <property type="match status" value="2"/>
</dbReference>
<gene>
    <name evidence="6" type="ORF">G3I29_02355</name>
</gene>
<keyword evidence="1 4" id="KW-0732">Signal</keyword>
<evidence type="ECO:0000256" key="2">
    <source>
        <dbReference type="ARBA" id="ARBA00023157"/>
    </source>
</evidence>
<dbReference type="SMART" id="SM00560">
    <property type="entry name" value="LamGL"/>
    <property type="match status" value="2"/>
</dbReference>
<dbReference type="RefSeq" id="WP_164342258.1">
    <property type="nucleotide sequence ID" value="NZ_JAAGLQ010000046.1"/>
</dbReference>
<dbReference type="Proteomes" id="UP000471293">
    <property type="component" value="Unassembled WGS sequence"/>
</dbReference>
<dbReference type="AlphaFoldDB" id="A0A6N9TVW0"/>
<feature type="domain" description="LamG-like jellyroll fold" evidence="5">
    <location>
        <begin position="541"/>
        <end position="681"/>
    </location>
</feature>
<feature type="region of interest" description="Disordered" evidence="3">
    <location>
        <begin position="23"/>
        <end position="51"/>
    </location>
</feature>
<dbReference type="InterPro" id="IPR006558">
    <property type="entry name" value="LamG-like"/>
</dbReference>
<keyword evidence="2" id="KW-1015">Disulfide bond</keyword>
<comment type="caution">
    <text evidence="6">The sequence shown here is derived from an EMBL/GenBank/DDBJ whole genome shotgun (WGS) entry which is preliminary data.</text>
</comment>
<evidence type="ECO:0000259" key="5">
    <source>
        <dbReference type="SMART" id="SM00560"/>
    </source>
</evidence>
<evidence type="ECO:0000313" key="7">
    <source>
        <dbReference type="Proteomes" id="UP000471293"/>
    </source>
</evidence>
<dbReference type="EMBL" id="JAAGLQ010000046">
    <property type="protein sequence ID" value="NEA14402.1"/>
    <property type="molecule type" value="Genomic_DNA"/>
</dbReference>
<reference evidence="6 7" key="1">
    <citation type="submission" date="2020-01" db="EMBL/GenBank/DDBJ databases">
        <title>Insect and environment-associated Actinomycetes.</title>
        <authorList>
            <person name="Currrie C."/>
            <person name="Chevrette M."/>
            <person name="Carlson C."/>
            <person name="Stubbendieck R."/>
            <person name="Wendt-Pienkowski E."/>
        </authorList>
    </citation>
    <scope>NUCLEOTIDE SEQUENCE [LARGE SCALE GENOMIC DNA]</scope>
    <source>
        <strain evidence="6 7">SID11342</strain>
    </source>
</reference>
<sequence>MPRTTFRLLTVTLVTGMAVAASLPASARSEQRPSRPSLDSLATEDRPCDVATPTRVRFSPTLHAQLSDPDGDPVSAQFEVSWTAAGSDAPSRLRLGTTAKASGSAFSWKVPDTVPEGQVSWRVRAKDADGYGPWSDSRHQGRCQYLKDVEAPAAPQVTSPDVPLDGDEPVDVMGRYPSFTFATSSPDVTAYRYSLNGGATETVRPEKPGASVTVRLTPPSPGLLQLEVQALDEAGNISAPTRYTIRVASPADSVARWKLDDPAGSLFAGEASGGQSAWAWHGVTFGADGPSGTSATGAVTLDGTYATGLRAETTAADPTGTYSVSAWVRPEDVDRGMTAVSQTGFLAPSDFALGTTVGEDGRPAFAFSVPAPSGGATRVTGGTPAPGEWTHLTGVHDPVAGTARLYVDGALAASGAAAVPAADSHGYVEIGRELEEDGTHWTGAWHGDLADVRVWDRVVRSEEIADLGHRTPQRTGYWAMDTVRTDDSYTDTPGVGGGQSLILSGDAHLNTTDPLTGEGSISLDGDGDHLDSDGHQIDTGRSYTVTAQVRLREWAPERDMALLSQGGDEADAFTLRYRGDDLMWEAVFAHADSGDAETTTLTAPFGDDTCTFAVQYDSEAGEVRLFLNGSLTDSAAYSAADAWDAYRALQVGRDGAGQGGAHHLDGDVDEVRTYAGVLSASEIRELAEPGEHPDL</sequence>
<organism evidence="6 7">
    <name type="scientific">Streptomyces halstedii</name>
    <dbReference type="NCBI Taxonomy" id="1944"/>
    <lineage>
        <taxon>Bacteria</taxon>
        <taxon>Bacillati</taxon>
        <taxon>Actinomycetota</taxon>
        <taxon>Actinomycetes</taxon>
        <taxon>Kitasatosporales</taxon>
        <taxon>Streptomycetaceae</taxon>
        <taxon>Streptomyces</taxon>
    </lineage>
</organism>
<proteinExistence type="predicted"/>
<dbReference type="Pfam" id="PF13385">
    <property type="entry name" value="Laminin_G_3"/>
    <property type="match status" value="2"/>
</dbReference>
<accession>A0A6N9TVW0</accession>
<dbReference type="PANTHER" id="PTHR46943:SF1">
    <property type="entry name" value="PENTRAXIN-RELATED PROTEIN PTX3"/>
    <property type="match status" value="1"/>
</dbReference>
<evidence type="ECO:0000256" key="3">
    <source>
        <dbReference type="SAM" id="MobiDB-lite"/>
    </source>
</evidence>
<protein>
    <submittedName>
        <fullName evidence="6">LamG domain-containing protein</fullName>
    </submittedName>
</protein>
<feature type="chain" id="PRO_5027033902" evidence="4">
    <location>
        <begin position="28"/>
        <end position="695"/>
    </location>
</feature>
<dbReference type="PANTHER" id="PTHR46943">
    <property type="entry name" value="PENTRAXIN-RELATED PROTEIN PTX3"/>
    <property type="match status" value="1"/>
</dbReference>